<proteinExistence type="predicted"/>
<dbReference type="PROSITE" id="PS00107">
    <property type="entry name" value="PROTEIN_KINASE_ATP"/>
    <property type="match status" value="1"/>
</dbReference>
<dbReference type="FunFam" id="1.10.510.10:FF:000474">
    <property type="entry name" value="Wall-associated receptor kinase 3"/>
    <property type="match status" value="1"/>
</dbReference>
<dbReference type="Proteomes" id="UP001054889">
    <property type="component" value="Unassembled WGS sequence"/>
</dbReference>
<gene>
    <name evidence="8" type="primary">ga22184</name>
    <name evidence="8" type="ORF">PR202_ga22184</name>
</gene>
<evidence type="ECO:0000313" key="9">
    <source>
        <dbReference type="Proteomes" id="UP001054889"/>
    </source>
</evidence>
<dbReference type="AlphaFoldDB" id="A0AAV5D2W6"/>
<evidence type="ECO:0000256" key="1">
    <source>
        <dbReference type="ARBA" id="ARBA00022527"/>
    </source>
</evidence>
<feature type="domain" description="Protein kinase" evidence="7">
    <location>
        <begin position="42"/>
        <end position="310"/>
    </location>
</feature>
<dbReference type="InterPro" id="IPR000719">
    <property type="entry name" value="Prot_kinase_dom"/>
</dbReference>
<reference evidence="8" key="1">
    <citation type="journal article" date="2018" name="DNA Res.">
        <title>Multiple hybrid de novo genome assembly of finger millet, an orphan allotetraploid crop.</title>
        <authorList>
            <person name="Hatakeyama M."/>
            <person name="Aluri S."/>
            <person name="Balachadran M.T."/>
            <person name="Sivarajan S.R."/>
            <person name="Patrignani A."/>
            <person name="Gruter S."/>
            <person name="Poveda L."/>
            <person name="Shimizu-Inatsugi R."/>
            <person name="Baeten J."/>
            <person name="Francoijs K.J."/>
            <person name="Nataraja K.N."/>
            <person name="Reddy Y.A.N."/>
            <person name="Phadnis S."/>
            <person name="Ravikumar R.L."/>
            <person name="Schlapbach R."/>
            <person name="Sreeman S.M."/>
            <person name="Shimizu K.K."/>
        </authorList>
    </citation>
    <scope>NUCLEOTIDE SEQUENCE</scope>
</reference>
<dbReference type="PANTHER" id="PTHR27005:SF87">
    <property type="entry name" value="OS11G0556600 PROTEIN"/>
    <property type="match status" value="1"/>
</dbReference>
<dbReference type="Pfam" id="PF00069">
    <property type="entry name" value="Pkinase"/>
    <property type="match status" value="1"/>
</dbReference>
<dbReference type="InterPro" id="IPR001245">
    <property type="entry name" value="Ser-Thr/Tyr_kinase_cat_dom"/>
</dbReference>
<dbReference type="SUPFAM" id="SSF56112">
    <property type="entry name" value="Protein kinase-like (PK-like)"/>
    <property type="match status" value="2"/>
</dbReference>
<accession>A0AAV5D2W6</accession>
<dbReference type="PROSITE" id="PS50011">
    <property type="entry name" value="PROTEIN_KINASE_DOM"/>
    <property type="match status" value="2"/>
</dbReference>
<comment type="caution">
    <text evidence="8">The sequence shown here is derived from an EMBL/GenBank/DDBJ whole genome shotgun (WGS) entry which is preliminary data.</text>
</comment>
<dbReference type="SMART" id="SM00220">
    <property type="entry name" value="S_TKc"/>
    <property type="match status" value="1"/>
</dbReference>
<evidence type="ECO:0000313" key="8">
    <source>
        <dbReference type="EMBL" id="GJN04620.1"/>
    </source>
</evidence>
<dbReference type="GO" id="GO:0004674">
    <property type="term" value="F:protein serine/threonine kinase activity"/>
    <property type="evidence" value="ECO:0007669"/>
    <property type="project" value="UniProtKB-KW"/>
</dbReference>
<dbReference type="InterPro" id="IPR017441">
    <property type="entry name" value="Protein_kinase_ATP_BS"/>
</dbReference>
<keyword evidence="4" id="KW-0418">Kinase</keyword>
<dbReference type="InterPro" id="IPR008271">
    <property type="entry name" value="Ser/Thr_kinase_AS"/>
</dbReference>
<keyword evidence="3 6" id="KW-0547">Nucleotide-binding</keyword>
<dbReference type="EMBL" id="BQKI01000011">
    <property type="protein sequence ID" value="GJN04620.1"/>
    <property type="molecule type" value="Genomic_DNA"/>
</dbReference>
<keyword evidence="2" id="KW-0808">Transferase</keyword>
<evidence type="ECO:0000256" key="5">
    <source>
        <dbReference type="ARBA" id="ARBA00022840"/>
    </source>
</evidence>
<dbReference type="Gene3D" id="1.10.510.10">
    <property type="entry name" value="Transferase(Phosphotransferase) domain 1"/>
    <property type="match status" value="2"/>
</dbReference>
<dbReference type="GO" id="GO:0007166">
    <property type="term" value="P:cell surface receptor signaling pathway"/>
    <property type="evidence" value="ECO:0007669"/>
    <property type="project" value="InterPro"/>
</dbReference>
<evidence type="ECO:0000256" key="4">
    <source>
        <dbReference type="ARBA" id="ARBA00022777"/>
    </source>
</evidence>
<keyword evidence="9" id="KW-1185">Reference proteome</keyword>
<dbReference type="Gene3D" id="3.30.200.20">
    <property type="entry name" value="Phosphorylase Kinase, domain 1"/>
    <property type="match status" value="2"/>
</dbReference>
<keyword evidence="1" id="KW-0723">Serine/threonine-protein kinase</keyword>
<feature type="domain" description="Protein kinase" evidence="7">
    <location>
        <begin position="389"/>
        <end position="658"/>
    </location>
</feature>
<organism evidence="8 9">
    <name type="scientific">Eleusine coracana subsp. coracana</name>
    <dbReference type="NCBI Taxonomy" id="191504"/>
    <lineage>
        <taxon>Eukaryota</taxon>
        <taxon>Viridiplantae</taxon>
        <taxon>Streptophyta</taxon>
        <taxon>Embryophyta</taxon>
        <taxon>Tracheophyta</taxon>
        <taxon>Spermatophyta</taxon>
        <taxon>Magnoliopsida</taxon>
        <taxon>Liliopsida</taxon>
        <taxon>Poales</taxon>
        <taxon>Poaceae</taxon>
        <taxon>PACMAD clade</taxon>
        <taxon>Chloridoideae</taxon>
        <taxon>Cynodonteae</taxon>
        <taxon>Eleusininae</taxon>
        <taxon>Eleusine</taxon>
    </lineage>
</organism>
<keyword evidence="5 6" id="KW-0067">ATP-binding</keyword>
<dbReference type="InterPro" id="IPR011009">
    <property type="entry name" value="Kinase-like_dom_sf"/>
</dbReference>
<dbReference type="PROSITE" id="PS00108">
    <property type="entry name" value="PROTEIN_KINASE_ST"/>
    <property type="match status" value="1"/>
</dbReference>
<feature type="binding site" evidence="6">
    <location>
        <position position="71"/>
    </location>
    <ligand>
        <name>ATP</name>
        <dbReference type="ChEBI" id="CHEBI:30616"/>
    </ligand>
</feature>
<sequence length="672" mass="76217">MKLPQDTIPGEDVPSHDTAMRAVDSNHNVRIFTEDDIRRITRNYSTLIGKGGFGEVYEGIFDDNYDLVAVKRYIREDLRKEFMEEVNIHSKMCHKNVVKLIGYCIGESTLTMVTEYISRGNLDDMLHNTNSFITLDSRLGIAIGCAEALSYMHSMHLSMNSLVCHGDIKPANILLDDNLVAKVSDFGLSRLLSGGITRYTRNVKGSLDYMDPIYLREGRLTPRSDTYSFGSVLLELIARKRVKQGEINLIVAFSKACEKGKGRKDLFDAEIANENNIKILEELGKLATECLTMDIGKRPHMSDVAERLLMLRKFQKAGDENTSWRFLWGVQISWPRKYKHDTSLSSSSSLEQVRKSFGIFKRNSGNFDILKELGNVRIFTMAELDEATQNYSCLIGESLSSEVYKGALEDNTKVTVKKYIGKVDDLKEEFINGGMILSQIVHKNIIKLLGCCMDAYSPIFVYEYAAKGSLSNILNGMDQFLPDLRLKIAVKIAEALEYLHSTATGIIGHGYIVPAKILLDDNFMPKLSGFSWARRLNMENKIPVGDTVVSGCFPQNMTCDDQPVVLKVKTDVYQFGVLLLVLISRKNYKFYEDHHHLIFEFVTAYKNDSRGRAFFDADITAEEDITVLEAMGMLALRCTCSELDDRPTMKEVAEHLRMIRRSWKRTCNIFRC</sequence>
<evidence type="ECO:0000256" key="3">
    <source>
        <dbReference type="ARBA" id="ARBA00022741"/>
    </source>
</evidence>
<evidence type="ECO:0000256" key="2">
    <source>
        <dbReference type="ARBA" id="ARBA00022679"/>
    </source>
</evidence>
<dbReference type="GO" id="GO:0005886">
    <property type="term" value="C:plasma membrane"/>
    <property type="evidence" value="ECO:0007669"/>
    <property type="project" value="TreeGrafter"/>
</dbReference>
<evidence type="ECO:0000256" key="6">
    <source>
        <dbReference type="PROSITE-ProRule" id="PRU10141"/>
    </source>
</evidence>
<reference evidence="8" key="2">
    <citation type="submission" date="2021-12" db="EMBL/GenBank/DDBJ databases">
        <title>Resequencing data analysis of finger millet.</title>
        <authorList>
            <person name="Hatakeyama M."/>
            <person name="Aluri S."/>
            <person name="Balachadran M.T."/>
            <person name="Sivarajan S.R."/>
            <person name="Poveda L."/>
            <person name="Shimizu-Inatsugi R."/>
            <person name="Schlapbach R."/>
            <person name="Sreeman S.M."/>
            <person name="Shimizu K.K."/>
        </authorList>
    </citation>
    <scope>NUCLEOTIDE SEQUENCE</scope>
</reference>
<dbReference type="PANTHER" id="PTHR27005">
    <property type="entry name" value="WALL-ASSOCIATED RECEPTOR KINASE-LIKE 21"/>
    <property type="match status" value="1"/>
</dbReference>
<protein>
    <recommendedName>
        <fullName evidence="7">Protein kinase domain-containing protein</fullName>
    </recommendedName>
</protein>
<name>A0AAV5D2W6_ELECO</name>
<dbReference type="GO" id="GO:0005524">
    <property type="term" value="F:ATP binding"/>
    <property type="evidence" value="ECO:0007669"/>
    <property type="project" value="UniProtKB-UniRule"/>
</dbReference>
<dbReference type="FunFam" id="3.30.200.20:FF:000337">
    <property type="entry name" value="Wall-associated receptor kinase 3"/>
    <property type="match status" value="1"/>
</dbReference>
<dbReference type="Pfam" id="PF07714">
    <property type="entry name" value="PK_Tyr_Ser-Thr"/>
    <property type="match status" value="1"/>
</dbReference>
<evidence type="ECO:0000259" key="7">
    <source>
        <dbReference type="PROSITE" id="PS50011"/>
    </source>
</evidence>
<dbReference type="InterPro" id="IPR045274">
    <property type="entry name" value="WAK-like"/>
</dbReference>